<dbReference type="AlphaFoldDB" id="A0A4Y8AS76"/>
<evidence type="ECO:0000256" key="8">
    <source>
        <dbReference type="PROSITE-ProRule" id="PRU01360"/>
    </source>
</evidence>
<dbReference type="Gene3D" id="2.170.130.10">
    <property type="entry name" value="TonB-dependent receptor, plug domain"/>
    <property type="match status" value="1"/>
</dbReference>
<keyword evidence="14" id="KW-1185">Reference proteome</keyword>
<dbReference type="PROSITE" id="PS52016">
    <property type="entry name" value="TONB_DEPENDENT_REC_3"/>
    <property type="match status" value="1"/>
</dbReference>
<dbReference type="Proteomes" id="UP000298517">
    <property type="component" value="Unassembled WGS sequence"/>
</dbReference>
<dbReference type="InterPro" id="IPR037066">
    <property type="entry name" value="Plug_dom_sf"/>
</dbReference>
<dbReference type="InterPro" id="IPR036942">
    <property type="entry name" value="Beta-barrel_TonB_sf"/>
</dbReference>
<evidence type="ECO:0000313" key="13">
    <source>
        <dbReference type="EMBL" id="TEW73090.1"/>
    </source>
</evidence>
<feature type="domain" description="TonB-dependent receptor plug" evidence="12">
    <location>
        <begin position="115"/>
        <end position="223"/>
    </location>
</feature>
<keyword evidence="2 8" id="KW-0813">Transport</keyword>
<name>A0A4Y8AS76_9FLAO</name>
<dbReference type="SUPFAM" id="SSF56935">
    <property type="entry name" value="Porins"/>
    <property type="match status" value="1"/>
</dbReference>
<evidence type="ECO:0000256" key="5">
    <source>
        <dbReference type="ARBA" id="ARBA00023077"/>
    </source>
</evidence>
<proteinExistence type="inferred from homology"/>
<dbReference type="RefSeq" id="WP_134248793.1">
    <property type="nucleotide sequence ID" value="NZ_SNQI01000004.1"/>
</dbReference>
<evidence type="ECO:0000256" key="9">
    <source>
        <dbReference type="RuleBase" id="RU003357"/>
    </source>
</evidence>
<dbReference type="InterPro" id="IPR008969">
    <property type="entry name" value="CarboxyPept-like_regulatory"/>
</dbReference>
<feature type="chain" id="PRO_5021382337" evidence="10">
    <location>
        <begin position="23"/>
        <end position="1030"/>
    </location>
</feature>
<dbReference type="Pfam" id="PF00593">
    <property type="entry name" value="TonB_dep_Rec_b-barrel"/>
    <property type="match status" value="1"/>
</dbReference>
<dbReference type="GO" id="GO:0009279">
    <property type="term" value="C:cell outer membrane"/>
    <property type="evidence" value="ECO:0007669"/>
    <property type="project" value="UniProtKB-SubCell"/>
</dbReference>
<feature type="signal peptide" evidence="10">
    <location>
        <begin position="1"/>
        <end position="22"/>
    </location>
</feature>
<organism evidence="13 14">
    <name type="scientific">Gramella jeungdoensis</name>
    <dbReference type="NCBI Taxonomy" id="708091"/>
    <lineage>
        <taxon>Bacteria</taxon>
        <taxon>Pseudomonadati</taxon>
        <taxon>Bacteroidota</taxon>
        <taxon>Flavobacteriia</taxon>
        <taxon>Flavobacteriales</taxon>
        <taxon>Flavobacteriaceae</taxon>
        <taxon>Christiangramia</taxon>
    </lineage>
</organism>
<evidence type="ECO:0000259" key="12">
    <source>
        <dbReference type="Pfam" id="PF07715"/>
    </source>
</evidence>
<evidence type="ECO:0000256" key="10">
    <source>
        <dbReference type="SAM" id="SignalP"/>
    </source>
</evidence>
<evidence type="ECO:0000256" key="2">
    <source>
        <dbReference type="ARBA" id="ARBA00022448"/>
    </source>
</evidence>
<evidence type="ECO:0000256" key="7">
    <source>
        <dbReference type="ARBA" id="ARBA00023237"/>
    </source>
</evidence>
<dbReference type="InterPro" id="IPR023996">
    <property type="entry name" value="TonB-dep_OMP_SusC/RagA"/>
</dbReference>
<evidence type="ECO:0000256" key="3">
    <source>
        <dbReference type="ARBA" id="ARBA00022452"/>
    </source>
</evidence>
<keyword evidence="5 9" id="KW-0798">TonB box</keyword>
<keyword evidence="6 8" id="KW-0472">Membrane</keyword>
<evidence type="ECO:0000256" key="4">
    <source>
        <dbReference type="ARBA" id="ARBA00022692"/>
    </source>
</evidence>
<sequence length="1030" mass="112454">MKTKFNGLLTLLLVLMVQVTFAQKKTVTGTVTDASGPLPGVTVLIKGTNTGTQTDFDGNYSISVKEGDILKFSYIGMNTTEKIVGTSNQINVTMNESAQALEEVVVTALGIKREKREVTYQTQKVSDESLTVVAPTRAASALAGKVAGLQINVQDNGVNPSSQIILRGLRSVSGSNSALIVIDGSVSTQGAFDDLNPLDIANISVLKGATAAALYGSNAGNGALIVTTKKGSFGGKLKVGINTSYTAETVAYLPKFQSEYGTGWEGAYDAVENTNWGPRFDGTLRQIGPTFPADYGLATQMVPYAPVKNNMLDFFETGDTFNNTVYLSGSNEDSSFYVSVGDQRSDGIVPDDTYKRNTFRVNASKKIGDVTLTASTSFFNDETDVVGGSIGDQDRPLYWFILNTATNIPLTDYKDWQNPLGYGYADNYFNAYYQNPYWAIGTNRNTDETSRFVGNFNISWDIKEWLNFTARIAANNAWGNGKNWRAAQEYNADLQPAAGAVSSFVTDSEFQSAIYNGDFLFSGNFEFEDDFTLKSILGGNVYQSKYRTSSIRANNLSIPDFYDISNGTGTPATNADGNEKRSFGFFADLTFGYKNYLFLNLAGRNDWTSTLASDSNSYFYPSVGVSFVFTDAIEALQNNDILNYGKLTYSNSTVYSDLDPYRINESYFQSGGFPYGSINGFELGGTSIDANIAKEKINTNEIGLNLGFFNSRVSLDASYFNTVTSDLITFTTPSVASASTRFLTNIGELEGNGIELSLSGTVLKSEDFSWDLNINYTSSETKVNSIKEGLDEIAVTTTGQYGVYAVVGEAFPQIKANVYQRDPQGRIIVDGTSGHPLTEETLQNMGKTTPDYILGFNSVVNYKGFTLSGTLDYRTGHVYYEQGSDAMEFTGRSIASVSANRQDFVIPNSVIETSPGVYSENTNVQVAGGRQNYWTDVYNDVKSNYVKDATALKLREIALSYSLPKDVLDKIKLTKVTFGLIGRNLFTKLPEENRFSDPEFNNTNSNAIGIGGYFQSPPTKSFGFNVNVEF</sequence>
<comment type="similarity">
    <text evidence="8 9">Belongs to the TonB-dependent receptor family.</text>
</comment>
<dbReference type="InterPro" id="IPR023997">
    <property type="entry name" value="TonB-dep_OMP_SusC/RagA_CS"/>
</dbReference>
<dbReference type="NCBIfam" id="TIGR04056">
    <property type="entry name" value="OMP_RagA_SusC"/>
    <property type="match status" value="1"/>
</dbReference>
<keyword evidence="10" id="KW-0732">Signal</keyword>
<accession>A0A4Y8AS76</accession>
<comment type="caution">
    <text evidence="13">The sequence shown here is derived from an EMBL/GenBank/DDBJ whole genome shotgun (WGS) entry which is preliminary data.</text>
</comment>
<evidence type="ECO:0000256" key="1">
    <source>
        <dbReference type="ARBA" id="ARBA00004571"/>
    </source>
</evidence>
<dbReference type="Gene3D" id="2.60.40.1120">
    <property type="entry name" value="Carboxypeptidase-like, regulatory domain"/>
    <property type="match status" value="1"/>
</dbReference>
<dbReference type="Pfam" id="PF07715">
    <property type="entry name" value="Plug"/>
    <property type="match status" value="1"/>
</dbReference>
<dbReference type="Pfam" id="PF13715">
    <property type="entry name" value="CarbopepD_reg_2"/>
    <property type="match status" value="1"/>
</dbReference>
<comment type="subcellular location">
    <subcellularLocation>
        <location evidence="1 8">Cell outer membrane</location>
        <topology evidence="1 8">Multi-pass membrane protein</topology>
    </subcellularLocation>
</comment>
<dbReference type="EMBL" id="SNQI01000004">
    <property type="protein sequence ID" value="TEW73090.1"/>
    <property type="molecule type" value="Genomic_DNA"/>
</dbReference>
<dbReference type="SUPFAM" id="SSF49464">
    <property type="entry name" value="Carboxypeptidase regulatory domain-like"/>
    <property type="match status" value="1"/>
</dbReference>
<evidence type="ECO:0000313" key="14">
    <source>
        <dbReference type="Proteomes" id="UP000298517"/>
    </source>
</evidence>
<dbReference type="OrthoDB" id="9768177at2"/>
<feature type="domain" description="TonB-dependent receptor-like beta-barrel" evidence="11">
    <location>
        <begin position="406"/>
        <end position="793"/>
    </location>
</feature>
<keyword evidence="3 8" id="KW-1134">Transmembrane beta strand</keyword>
<gene>
    <name evidence="13" type="ORF">E2488_12945</name>
</gene>
<protein>
    <submittedName>
        <fullName evidence="13">SusC/RagA family TonB-linked outer membrane protein</fullName>
    </submittedName>
</protein>
<evidence type="ECO:0000256" key="6">
    <source>
        <dbReference type="ARBA" id="ARBA00023136"/>
    </source>
</evidence>
<dbReference type="Gene3D" id="2.40.170.20">
    <property type="entry name" value="TonB-dependent receptor, beta-barrel domain"/>
    <property type="match status" value="1"/>
</dbReference>
<evidence type="ECO:0000259" key="11">
    <source>
        <dbReference type="Pfam" id="PF00593"/>
    </source>
</evidence>
<dbReference type="NCBIfam" id="TIGR04057">
    <property type="entry name" value="SusC_RagA_signa"/>
    <property type="match status" value="1"/>
</dbReference>
<reference evidence="13 14" key="1">
    <citation type="journal article" date="2011" name="J. Microbiol.">
        <title>Gramella jeungdoensis sp. nov., isolated from a solar saltern in Korea.</title>
        <authorList>
            <person name="Joung Y."/>
            <person name="Kim H."/>
            <person name="Jang T."/>
            <person name="Ahn T.S."/>
            <person name="Joh K."/>
        </authorList>
    </citation>
    <scope>NUCLEOTIDE SEQUENCE [LARGE SCALE GENOMIC DNA]</scope>
    <source>
        <strain evidence="13 14">KCTC 23123</strain>
    </source>
</reference>
<dbReference type="InterPro" id="IPR012910">
    <property type="entry name" value="Plug_dom"/>
</dbReference>
<dbReference type="InterPro" id="IPR039426">
    <property type="entry name" value="TonB-dep_rcpt-like"/>
</dbReference>
<keyword evidence="7 8" id="KW-0998">Cell outer membrane</keyword>
<keyword evidence="4 8" id="KW-0812">Transmembrane</keyword>
<dbReference type="InterPro" id="IPR000531">
    <property type="entry name" value="Beta-barrel_TonB"/>
</dbReference>